<organism evidence="1 2">
    <name type="scientific">Roseobacter sinensis</name>
    <dbReference type="NCBI Taxonomy" id="2931391"/>
    <lineage>
        <taxon>Bacteria</taxon>
        <taxon>Pseudomonadati</taxon>
        <taxon>Pseudomonadota</taxon>
        <taxon>Alphaproteobacteria</taxon>
        <taxon>Rhodobacterales</taxon>
        <taxon>Roseobacteraceae</taxon>
        <taxon>Roseobacter</taxon>
    </lineage>
</organism>
<gene>
    <name evidence="1" type="ORF">MUB52_03160</name>
</gene>
<keyword evidence="2" id="KW-1185">Reference proteome</keyword>
<reference evidence="1 2" key="1">
    <citation type="submission" date="2022-04" db="EMBL/GenBank/DDBJ databases">
        <title>Roseobacter sp. WL0113 is a bacterium isolated from neritic sediment.</title>
        <authorList>
            <person name="Wang L."/>
            <person name="He W."/>
            <person name="Zhang D.-F."/>
        </authorList>
    </citation>
    <scope>NUCLEOTIDE SEQUENCE [LARGE SCALE GENOMIC DNA]</scope>
    <source>
        <strain evidence="1 2">WL0113</strain>
    </source>
</reference>
<dbReference type="PANTHER" id="PTHR35841">
    <property type="entry name" value="PHOSPHONATES-BINDING PERIPLASMIC PROTEIN"/>
    <property type="match status" value="1"/>
</dbReference>
<name>A0ABT3BBC2_9RHOB</name>
<dbReference type="EMBL" id="JALIEB010000002">
    <property type="protein sequence ID" value="MCV3270413.1"/>
    <property type="molecule type" value="Genomic_DNA"/>
</dbReference>
<accession>A0ABT3BBC2</accession>
<evidence type="ECO:0000313" key="2">
    <source>
        <dbReference type="Proteomes" id="UP001208690"/>
    </source>
</evidence>
<protein>
    <submittedName>
        <fullName evidence="1">Phosphate/phosphite/phosphonate ABC transporter substrate-binding protein</fullName>
    </submittedName>
</protein>
<evidence type="ECO:0000313" key="1">
    <source>
        <dbReference type="EMBL" id="MCV3270413.1"/>
    </source>
</evidence>
<proteinExistence type="predicted"/>
<dbReference type="SUPFAM" id="SSF53850">
    <property type="entry name" value="Periplasmic binding protein-like II"/>
    <property type="match status" value="1"/>
</dbReference>
<dbReference type="RefSeq" id="WP_263842745.1">
    <property type="nucleotide sequence ID" value="NZ_JALIEB010000002.1"/>
</dbReference>
<dbReference type="PANTHER" id="PTHR35841:SF1">
    <property type="entry name" value="PHOSPHONATES-BINDING PERIPLASMIC PROTEIN"/>
    <property type="match status" value="1"/>
</dbReference>
<comment type="caution">
    <text evidence="1">The sequence shown here is derived from an EMBL/GenBank/DDBJ whole genome shotgun (WGS) entry which is preliminary data.</text>
</comment>
<dbReference type="Proteomes" id="UP001208690">
    <property type="component" value="Unassembled WGS sequence"/>
</dbReference>
<dbReference type="Pfam" id="PF12974">
    <property type="entry name" value="Phosphonate-bd"/>
    <property type="match status" value="1"/>
</dbReference>
<dbReference type="Gene3D" id="3.40.190.10">
    <property type="entry name" value="Periplasmic binding protein-like II"/>
    <property type="match status" value="1"/>
</dbReference>
<sequence>MTASLPMYDTASTRAANDRLWALIRSAHGSGPEVLDRQTDPHDTWNNPDLLLSQTCGLPYRSGLHERVALVGTPDYGVEGCPPGFYRSVVVIRKTDPRDALAAFEGAVLARNDARSQSGWAAMEGHLSENGHRYSFLGRTLDTGSHAASAQAVAEGRADLAAIDAVTWRLLSRDTEVATDLRVLVSTRPTPGLPLISAKRDETARLFDAVDQAIKALSPPDRARLMLQGVVKIPASAYLAEPLPPR</sequence>